<comment type="catalytic activity">
    <reaction evidence="8">
        <text>ATP + H2O + cellular proteinSide 1 = ADP + phosphate + cellular proteinSide 2.</text>
        <dbReference type="EC" id="7.4.2.8"/>
    </reaction>
</comment>
<evidence type="ECO:0000256" key="5">
    <source>
        <dbReference type="ARBA" id="ARBA00022840"/>
    </source>
</evidence>
<evidence type="ECO:0000313" key="12">
    <source>
        <dbReference type="Proteomes" id="UP000007383"/>
    </source>
</evidence>
<dbReference type="PATRIC" id="fig|889378.3.peg.2089"/>
<dbReference type="PANTHER" id="PTHR15184:SF9">
    <property type="entry name" value="SPI-1 TYPE 3 SECRETION SYSTEM ATPASE"/>
    <property type="match status" value="1"/>
</dbReference>
<dbReference type="InterPro" id="IPR027417">
    <property type="entry name" value="P-loop_NTPase"/>
</dbReference>
<evidence type="ECO:0000256" key="1">
    <source>
        <dbReference type="ARBA" id="ARBA00004496"/>
    </source>
</evidence>
<sequence length="460" mass="49699">MSMFDKYAQVIETIEPMRYSGEVVSIKGLLIESHGPQAVLGEVCTIEIPRTGKTVYAEVIGIQDTIIQLMPYQEPEGIELGCRVVATGQPLQAPVSLNMLGRVIDAMGRPVDGKGPLQIDGTYPVFNTPPEALQRSMISEQLQTGVRVIDGLSAVGKGQRLGIFAGSGVGKSTIISMVARNTNADINVIALIGERGREVREFIENDLGEEGLARSIVVVSTSDTPALARLRGGYVATAIAEYFRDQGNDVLLLFDSVTRFAMAQREIGLTRGEAPASRGFTPSMFAELPRLLERTGTSDRGSITGFYSILVEGDDMNEPVSDTVRGILDGHIVLSRSLAEKYHYPAVDALASLSRLANKVTTAQMQKAAGQIRRLLAVYRDAEDLIHVGAYHHGSNPDIDAAIELLPKINAFLRQGVMERSSLPEVMYAMQEITGIEIPGADAGSDQRDKAQTETEPGRA</sequence>
<keyword evidence="3" id="KW-0963">Cytoplasm</keyword>
<dbReference type="STRING" id="889378.Spiaf_2102"/>
<dbReference type="Pfam" id="PF00006">
    <property type="entry name" value="ATP-synt_ab"/>
    <property type="match status" value="1"/>
</dbReference>
<protein>
    <submittedName>
        <fullName evidence="11">ATPase FliI/YscN family</fullName>
    </submittedName>
</protein>
<proteinExistence type="predicted"/>
<dbReference type="FunFam" id="3.40.50.12240:FF:000002">
    <property type="entry name" value="Flagellum-specific ATP synthase FliI"/>
    <property type="match status" value="1"/>
</dbReference>
<dbReference type="NCBIfam" id="TIGR01026">
    <property type="entry name" value="fliI_yscN"/>
    <property type="match status" value="1"/>
</dbReference>
<evidence type="ECO:0000256" key="3">
    <source>
        <dbReference type="ARBA" id="ARBA00022490"/>
    </source>
</evidence>
<dbReference type="InterPro" id="IPR020003">
    <property type="entry name" value="ATPase_a/bsu_AS"/>
</dbReference>
<evidence type="ECO:0000256" key="6">
    <source>
        <dbReference type="ARBA" id="ARBA00022927"/>
    </source>
</evidence>
<evidence type="ECO:0000313" key="11">
    <source>
        <dbReference type="EMBL" id="AFG38150.1"/>
    </source>
</evidence>
<dbReference type="RefSeq" id="WP_014456133.1">
    <property type="nucleotide sequence ID" value="NC_017098.1"/>
</dbReference>
<keyword evidence="2" id="KW-0813">Transport</keyword>
<dbReference type="Gene3D" id="3.40.50.12240">
    <property type="match status" value="1"/>
</dbReference>
<dbReference type="InterPro" id="IPR000194">
    <property type="entry name" value="ATPase_F1/V1/A1_a/bsu_nucl-bd"/>
</dbReference>
<evidence type="ECO:0000256" key="2">
    <source>
        <dbReference type="ARBA" id="ARBA00022448"/>
    </source>
</evidence>
<dbReference type="GO" id="GO:0030254">
    <property type="term" value="P:protein secretion by the type III secretion system"/>
    <property type="evidence" value="ECO:0007669"/>
    <property type="project" value="InterPro"/>
</dbReference>
<dbReference type="CDD" id="cd18117">
    <property type="entry name" value="ATP-synt_flagellum-secretory_path_III_N"/>
    <property type="match status" value="1"/>
</dbReference>
<dbReference type="KEGG" id="sfc:Spiaf_2102"/>
<dbReference type="SMART" id="SM00382">
    <property type="entry name" value="AAA"/>
    <property type="match status" value="1"/>
</dbReference>
<dbReference type="GO" id="GO:0016887">
    <property type="term" value="F:ATP hydrolysis activity"/>
    <property type="evidence" value="ECO:0007669"/>
    <property type="project" value="InterPro"/>
</dbReference>
<comment type="subcellular location">
    <subcellularLocation>
        <location evidence="1">Cytoplasm</location>
    </subcellularLocation>
</comment>
<accession>H9UKV7</accession>
<evidence type="ECO:0000256" key="4">
    <source>
        <dbReference type="ARBA" id="ARBA00022741"/>
    </source>
</evidence>
<dbReference type="InterPro" id="IPR050053">
    <property type="entry name" value="ATPase_alpha/beta_chains"/>
</dbReference>
<dbReference type="CDD" id="cd01136">
    <property type="entry name" value="ATPase_flagellum-secretory_path_III"/>
    <property type="match status" value="1"/>
</dbReference>
<evidence type="ECO:0000259" key="10">
    <source>
        <dbReference type="SMART" id="SM00382"/>
    </source>
</evidence>
<dbReference type="GO" id="GO:0046933">
    <property type="term" value="F:proton-transporting ATP synthase activity, rotational mechanism"/>
    <property type="evidence" value="ECO:0007669"/>
    <property type="project" value="TreeGrafter"/>
</dbReference>
<dbReference type="HOGENOM" id="CLU_022398_5_1_12"/>
<keyword evidence="4" id="KW-0547">Nucleotide-binding</keyword>
<dbReference type="GO" id="GO:0030257">
    <property type="term" value="C:type III protein secretion system complex"/>
    <property type="evidence" value="ECO:0007669"/>
    <property type="project" value="InterPro"/>
</dbReference>
<evidence type="ECO:0000256" key="8">
    <source>
        <dbReference type="ARBA" id="ARBA00034006"/>
    </source>
</evidence>
<dbReference type="EMBL" id="CP003282">
    <property type="protein sequence ID" value="AFG38150.1"/>
    <property type="molecule type" value="Genomic_DNA"/>
</dbReference>
<dbReference type="PANTHER" id="PTHR15184">
    <property type="entry name" value="ATP SYNTHASE"/>
    <property type="match status" value="1"/>
</dbReference>
<keyword evidence="7" id="KW-1278">Translocase</keyword>
<reference evidence="12" key="1">
    <citation type="journal article" date="2013" name="Stand. Genomic Sci.">
        <title>Complete genome sequence of the halophilic bacterium Spirochaeta africana type strain (Z-7692(T)) from the alkaline Lake Magadi in the East African Rift.</title>
        <authorList>
            <person name="Liolos K."/>
            <person name="Abt B."/>
            <person name="Scheuner C."/>
            <person name="Teshima H."/>
            <person name="Held B."/>
            <person name="Lapidus A."/>
            <person name="Nolan M."/>
            <person name="Lucas S."/>
            <person name="Deshpande S."/>
            <person name="Cheng J.F."/>
            <person name="Tapia R."/>
            <person name="Goodwin L.A."/>
            <person name="Pitluck S."/>
            <person name="Pagani I."/>
            <person name="Ivanova N."/>
            <person name="Mavromatis K."/>
            <person name="Mikhailova N."/>
            <person name="Huntemann M."/>
            <person name="Pati A."/>
            <person name="Chen A."/>
            <person name="Palaniappan K."/>
            <person name="Land M."/>
            <person name="Rohde M."/>
            <person name="Tindall B.J."/>
            <person name="Detter J.C."/>
            <person name="Goker M."/>
            <person name="Bristow J."/>
            <person name="Eisen J.A."/>
            <person name="Markowitz V."/>
            <person name="Hugenholtz P."/>
            <person name="Woyke T."/>
            <person name="Klenk H.P."/>
            <person name="Kyrpides N.C."/>
        </authorList>
    </citation>
    <scope>NUCLEOTIDE SEQUENCE</scope>
    <source>
        <strain evidence="12">ATCC 700263 / DSM 8902 / Z-7692</strain>
    </source>
</reference>
<dbReference type="AlphaFoldDB" id="H9UKV7"/>
<dbReference type="eggNOG" id="COG1157">
    <property type="taxonomic scope" value="Bacteria"/>
</dbReference>
<feature type="domain" description="AAA+ ATPase" evidence="10">
    <location>
        <begin position="157"/>
        <end position="338"/>
    </location>
</feature>
<dbReference type="InterPro" id="IPR003593">
    <property type="entry name" value="AAA+_ATPase"/>
</dbReference>
<dbReference type="PROSITE" id="PS00152">
    <property type="entry name" value="ATPASE_ALPHA_BETA"/>
    <property type="match status" value="1"/>
</dbReference>
<feature type="compositionally biased region" description="Basic and acidic residues" evidence="9">
    <location>
        <begin position="445"/>
        <end position="460"/>
    </location>
</feature>
<keyword evidence="6" id="KW-0653">Protein transport</keyword>
<evidence type="ECO:0000256" key="7">
    <source>
        <dbReference type="ARBA" id="ARBA00022967"/>
    </source>
</evidence>
<keyword evidence="12" id="KW-1185">Reference proteome</keyword>
<evidence type="ECO:0000256" key="9">
    <source>
        <dbReference type="SAM" id="MobiDB-lite"/>
    </source>
</evidence>
<dbReference type="SUPFAM" id="SSF52540">
    <property type="entry name" value="P-loop containing nucleoside triphosphate hydrolases"/>
    <property type="match status" value="1"/>
</dbReference>
<dbReference type="GO" id="GO:0008564">
    <property type="term" value="F:protein-exporting ATPase activity"/>
    <property type="evidence" value="ECO:0007669"/>
    <property type="project" value="UniProtKB-EC"/>
</dbReference>
<name>H9UKV7_SPIAZ</name>
<dbReference type="Pfam" id="PF02874">
    <property type="entry name" value="ATP-synt_ab_N"/>
    <property type="match status" value="1"/>
</dbReference>
<dbReference type="GO" id="GO:0005737">
    <property type="term" value="C:cytoplasm"/>
    <property type="evidence" value="ECO:0007669"/>
    <property type="project" value="UniProtKB-SubCell"/>
</dbReference>
<organism evidence="11 12">
    <name type="scientific">Spirochaeta africana (strain ATCC 700263 / DSM 8902 / Z-7692)</name>
    <dbReference type="NCBI Taxonomy" id="889378"/>
    <lineage>
        <taxon>Bacteria</taxon>
        <taxon>Pseudomonadati</taxon>
        <taxon>Spirochaetota</taxon>
        <taxon>Spirochaetia</taxon>
        <taxon>Spirochaetales</taxon>
        <taxon>Spirochaetaceae</taxon>
        <taxon>Spirochaeta</taxon>
    </lineage>
</organism>
<dbReference type="GO" id="GO:0005524">
    <property type="term" value="F:ATP binding"/>
    <property type="evidence" value="ECO:0007669"/>
    <property type="project" value="UniProtKB-KW"/>
</dbReference>
<dbReference type="Pfam" id="PF18269">
    <property type="entry name" value="T3SS_ATPase_C"/>
    <property type="match status" value="1"/>
</dbReference>
<gene>
    <name evidence="11" type="ordered locus">Spiaf_2102</name>
</gene>
<dbReference type="InterPro" id="IPR004100">
    <property type="entry name" value="ATPase_F1/V1/A1_a/bsu_N"/>
</dbReference>
<feature type="region of interest" description="Disordered" evidence="9">
    <location>
        <begin position="439"/>
        <end position="460"/>
    </location>
</feature>
<dbReference type="Proteomes" id="UP000007383">
    <property type="component" value="Chromosome"/>
</dbReference>
<dbReference type="InterPro" id="IPR005714">
    <property type="entry name" value="ATPase_T3SS_FliI/YscN"/>
</dbReference>
<keyword evidence="5" id="KW-0067">ATP-binding</keyword>
<dbReference type="InterPro" id="IPR040627">
    <property type="entry name" value="T3SS_ATPase_C"/>
</dbReference>